<dbReference type="EMBL" id="LR796727">
    <property type="protein sequence ID" value="CAB4162594.1"/>
    <property type="molecule type" value="Genomic_DNA"/>
</dbReference>
<sequence length="104" mass="12100">MPYRERLESADEADLRKWALADGWEVIKVGHNGWPDRVFVKGGLHVWIEVKRAKGGRRAVLQERRIKSLRDHGARAFFADGRNEAWAILQAERRRHTEILMGDL</sequence>
<evidence type="ECO:0000313" key="1">
    <source>
        <dbReference type="EMBL" id="CAB4162594.1"/>
    </source>
</evidence>
<reference evidence="1" key="1">
    <citation type="submission" date="2020-04" db="EMBL/GenBank/DDBJ databases">
        <authorList>
            <person name="Chiriac C."/>
            <person name="Salcher M."/>
            <person name="Ghai R."/>
            <person name="Kavagutti S V."/>
        </authorList>
    </citation>
    <scope>NUCLEOTIDE SEQUENCE</scope>
</reference>
<accession>A0A6J5P4Z8</accession>
<dbReference type="GO" id="GO:0003676">
    <property type="term" value="F:nucleic acid binding"/>
    <property type="evidence" value="ECO:0007669"/>
    <property type="project" value="InterPro"/>
</dbReference>
<dbReference type="InterPro" id="IPR011856">
    <property type="entry name" value="tRNA_endonuc-like_dom_sf"/>
</dbReference>
<dbReference type="InterPro" id="IPR011335">
    <property type="entry name" value="Restrct_endonuc-II-like"/>
</dbReference>
<dbReference type="Gene3D" id="3.40.1350.10">
    <property type="match status" value="1"/>
</dbReference>
<gene>
    <name evidence="1" type="ORF">UFOVP786_78</name>
</gene>
<organism evidence="1">
    <name type="scientific">uncultured Caudovirales phage</name>
    <dbReference type="NCBI Taxonomy" id="2100421"/>
    <lineage>
        <taxon>Viruses</taxon>
        <taxon>Duplodnaviria</taxon>
        <taxon>Heunggongvirae</taxon>
        <taxon>Uroviricota</taxon>
        <taxon>Caudoviricetes</taxon>
        <taxon>Peduoviridae</taxon>
        <taxon>Maltschvirus</taxon>
        <taxon>Maltschvirus maltsch</taxon>
    </lineage>
</organism>
<evidence type="ECO:0008006" key="2">
    <source>
        <dbReference type="Google" id="ProtNLM"/>
    </source>
</evidence>
<dbReference type="SUPFAM" id="SSF52980">
    <property type="entry name" value="Restriction endonuclease-like"/>
    <property type="match status" value="1"/>
</dbReference>
<proteinExistence type="predicted"/>
<protein>
    <recommendedName>
        <fullName evidence="2">VRR-NUC domain containing protein</fullName>
    </recommendedName>
</protein>
<name>A0A6J5P4Z8_9CAUD</name>